<dbReference type="Proteomes" id="UP001153269">
    <property type="component" value="Unassembled WGS sequence"/>
</dbReference>
<proteinExistence type="predicted"/>
<dbReference type="EMBL" id="CADEAL010004247">
    <property type="protein sequence ID" value="CAB1455289.1"/>
    <property type="molecule type" value="Genomic_DNA"/>
</dbReference>
<comment type="caution">
    <text evidence="1">The sequence shown here is derived from an EMBL/GenBank/DDBJ whole genome shotgun (WGS) entry which is preliminary data.</text>
</comment>
<dbReference type="AlphaFoldDB" id="A0A9N7VT70"/>
<evidence type="ECO:0000313" key="2">
    <source>
        <dbReference type="Proteomes" id="UP001153269"/>
    </source>
</evidence>
<accession>A0A9N7VT70</accession>
<evidence type="ECO:0000313" key="1">
    <source>
        <dbReference type="EMBL" id="CAB1455289.1"/>
    </source>
</evidence>
<protein>
    <submittedName>
        <fullName evidence="1">Uncharacterized protein</fullName>
    </submittedName>
</protein>
<sequence length="93" mass="10497">MSDEVTVLFKDHLENKRTAAVNTNHSPRRTRPHRIDNCLETPGIVERELSSFSPRTLQDIKSLNFSPVTRGGFGIGAHRSSKSHRLQRCTLVS</sequence>
<gene>
    <name evidence="1" type="ORF">PLEPLA_LOCUS43064</name>
</gene>
<reference evidence="1" key="1">
    <citation type="submission" date="2020-03" db="EMBL/GenBank/DDBJ databases">
        <authorList>
            <person name="Weist P."/>
        </authorList>
    </citation>
    <scope>NUCLEOTIDE SEQUENCE</scope>
</reference>
<keyword evidence="2" id="KW-1185">Reference proteome</keyword>
<organism evidence="1 2">
    <name type="scientific">Pleuronectes platessa</name>
    <name type="common">European plaice</name>
    <dbReference type="NCBI Taxonomy" id="8262"/>
    <lineage>
        <taxon>Eukaryota</taxon>
        <taxon>Metazoa</taxon>
        <taxon>Chordata</taxon>
        <taxon>Craniata</taxon>
        <taxon>Vertebrata</taxon>
        <taxon>Euteleostomi</taxon>
        <taxon>Actinopterygii</taxon>
        <taxon>Neopterygii</taxon>
        <taxon>Teleostei</taxon>
        <taxon>Neoteleostei</taxon>
        <taxon>Acanthomorphata</taxon>
        <taxon>Carangaria</taxon>
        <taxon>Pleuronectiformes</taxon>
        <taxon>Pleuronectoidei</taxon>
        <taxon>Pleuronectidae</taxon>
        <taxon>Pleuronectes</taxon>
    </lineage>
</organism>
<name>A0A9N7VT70_PLEPL</name>